<dbReference type="GO" id="GO:0005886">
    <property type="term" value="C:plasma membrane"/>
    <property type="evidence" value="ECO:0007669"/>
    <property type="project" value="UniProtKB-SubCell"/>
</dbReference>
<gene>
    <name evidence="10" type="ORF">ZOD2009_13261</name>
</gene>
<dbReference type="InterPro" id="IPR003838">
    <property type="entry name" value="ABC3_permease_C"/>
</dbReference>
<evidence type="ECO:0000256" key="5">
    <source>
        <dbReference type="ARBA" id="ARBA00023136"/>
    </source>
</evidence>
<feature type="transmembrane region" description="Helical" evidence="7">
    <location>
        <begin position="333"/>
        <end position="360"/>
    </location>
</feature>
<dbReference type="GO" id="GO:0022857">
    <property type="term" value="F:transmembrane transporter activity"/>
    <property type="evidence" value="ECO:0007669"/>
    <property type="project" value="TreeGrafter"/>
</dbReference>
<dbReference type="EMBL" id="AEMG01000013">
    <property type="protein sequence ID" value="EFW91534.1"/>
    <property type="molecule type" value="Genomic_DNA"/>
</dbReference>
<evidence type="ECO:0000256" key="4">
    <source>
        <dbReference type="ARBA" id="ARBA00022989"/>
    </source>
</evidence>
<protein>
    <recommendedName>
        <fullName evidence="12">ABC transport system permease protein</fullName>
    </recommendedName>
</protein>
<keyword evidence="3 7" id="KW-0812">Transmembrane</keyword>
<name>E7QV16_HALPU</name>
<comment type="subcellular location">
    <subcellularLocation>
        <location evidence="1">Cell membrane</location>
        <topology evidence="1">Multi-pass membrane protein</topology>
    </subcellularLocation>
</comment>
<feature type="domain" description="MacB-like periplasmic core" evidence="9">
    <location>
        <begin position="21"/>
        <end position="248"/>
    </location>
</feature>
<feature type="transmembrane region" description="Helical" evidence="7">
    <location>
        <begin position="372"/>
        <end position="394"/>
    </location>
</feature>
<feature type="transmembrane region" description="Helical" evidence="7">
    <location>
        <begin position="288"/>
        <end position="312"/>
    </location>
</feature>
<feature type="transmembrane region" description="Helical" evidence="7">
    <location>
        <begin position="21"/>
        <end position="41"/>
    </location>
</feature>
<keyword evidence="5 7" id="KW-0472">Membrane</keyword>
<evidence type="ECO:0000313" key="11">
    <source>
        <dbReference type="Proteomes" id="UP000003751"/>
    </source>
</evidence>
<dbReference type="InterPro" id="IPR025857">
    <property type="entry name" value="MacB_PCD"/>
</dbReference>
<sequence length="411" mass="43650">MEFSETLRMSLRAIRSHRVRSSLSTVGVVIGVAAVITLVTLGTSLRVDILREFTGGHAPNMYVWAGPPGGQPGFGAQPVFTAHDIARLRGIDGVATVVPRGVLPVIALTHGGQTVSQNGIVATTPDQFRTRTFARGESFEQGKREVVLNPAAARLFDDRLSVGDRIGIRTADGGTETARVAGVLKRSSGNGQFESGGSLPQVYVPTDPFYGSTVESPTQGTTQRVYPLVTVVAENHGTIPESKRAVKAYLRSNSDAARLTPDEYAIRVRTDRDLVNRVKDVLTTLTTFITSIAVISLVVAAIGIANIMLVSVTERTREIGIMKAVGAQNRDVLQVFLMQAVLLGVIGSVFGVVLGALGGYAATQYVGLPLVFAYEVVPVAIGVGLLVGVVTGLYPAWNAARVDPIDALRYE</sequence>
<reference evidence="10 11" key="1">
    <citation type="journal article" date="2014" name="ISME J.">
        <title>Trehalose/2-sulfotrehalose biosynthesis and glycine-betaine uptake are widely spread mechanisms for osmoadaptation in the Halobacteriales.</title>
        <authorList>
            <person name="Youssef N.H."/>
            <person name="Savage-Ashlock K.N."/>
            <person name="McCully A.L."/>
            <person name="Luedtke B."/>
            <person name="Shaw E.I."/>
            <person name="Hoff W.D."/>
            <person name="Elshahed M.S."/>
        </authorList>
    </citation>
    <scope>NUCLEOTIDE SEQUENCE [LARGE SCALE GENOMIC DNA]</scope>
    <source>
        <strain evidence="10 11">DX253</strain>
    </source>
</reference>
<dbReference type="Proteomes" id="UP000003751">
    <property type="component" value="Unassembled WGS sequence"/>
</dbReference>
<evidence type="ECO:0000256" key="7">
    <source>
        <dbReference type="SAM" id="Phobius"/>
    </source>
</evidence>
<evidence type="ECO:0000259" key="9">
    <source>
        <dbReference type="Pfam" id="PF12704"/>
    </source>
</evidence>
<evidence type="ECO:0000256" key="6">
    <source>
        <dbReference type="ARBA" id="ARBA00038076"/>
    </source>
</evidence>
<dbReference type="InterPro" id="IPR050250">
    <property type="entry name" value="Macrolide_Exporter_MacB"/>
</dbReference>
<comment type="similarity">
    <text evidence="6">Belongs to the ABC-4 integral membrane protein family.</text>
</comment>
<evidence type="ECO:0000256" key="2">
    <source>
        <dbReference type="ARBA" id="ARBA00022475"/>
    </source>
</evidence>
<dbReference type="eggNOG" id="arCOG02312">
    <property type="taxonomic scope" value="Archaea"/>
</dbReference>
<dbReference type="STRING" id="797209.GCA_000376445_03837"/>
<dbReference type="AlphaFoldDB" id="E7QV16"/>
<keyword evidence="2" id="KW-1003">Cell membrane</keyword>
<dbReference type="Pfam" id="PF12704">
    <property type="entry name" value="MacB_PCD"/>
    <property type="match status" value="1"/>
</dbReference>
<proteinExistence type="inferred from homology"/>
<evidence type="ECO:0008006" key="12">
    <source>
        <dbReference type="Google" id="ProtNLM"/>
    </source>
</evidence>
<accession>E7QV16</accession>
<dbReference type="OrthoDB" id="11469at2157"/>
<feature type="domain" description="ABC3 transporter permease C-terminal" evidence="8">
    <location>
        <begin position="291"/>
        <end position="404"/>
    </location>
</feature>
<organism evidence="10 11">
    <name type="scientific">Haladaptatus paucihalophilus DX253</name>
    <dbReference type="NCBI Taxonomy" id="797209"/>
    <lineage>
        <taxon>Archaea</taxon>
        <taxon>Methanobacteriati</taxon>
        <taxon>Methanobacteriota</taxon>
        <taxon>Stenosarchaea group</taxon>
        <taxon>Halobacteria</taxon>
        <taxon>Halobacteriales</taxon>
        <taxon>Haladaptataceae</taxon>
        <taxon>Haladaptatus</taxon>
    </lineage>
</organism>
<evidence type="ECO:0000256" key="1">
    <source>
        <dbReference type="ARBA" id="ARBA00004651"/>
    </source>
</evidence>
<dbReference type="PANTHER" id="PTHR30572:SF4">
    <property type="entry name" value="ABC TRANSPORTER PERMEASE YTRF"/>
    <property type="match status" value="1"/>
</dbReference>
<keyword evidence="4 7" id="KW-1133">Transmembrane helix</keyword>
<dbReference type="PANTHER" id="PTHR30572">
    <property type="entry name" value="MEMBRANE COMPONENT OF TRANSPORTER-RELATED"/>
    <property type="match status" value="1"/>
</dbReference>
<evidence type="ECO:0000313" key="10">
    <source>
        <dbReference type="EMBL" id="EFW91534.1"/>
    </source>
</evidence>
<evidence type="ECO:0000259" key="8">
    <source>
        <dbReference type="Pfam" id="PF02687"/>
    </source>
</evidence>
<dbReference type="Pfam" id="PF02687">
    <property type="entry name" value="FtsX"/>
    <property type="match status" value="1"/>
</dbReference>
<dbReference type="RefSeq" id="WP_007980558.1">
    <property type="nucleotide sequence ID" value="NZ_AEMG01000013.1"/>
</dbReference>
<dbReference type="PATRIC" id="fig|797209.4.peg.2610"/>
<evidence type="ECO:0000256" key="3">
    <source>
        <dbReference type="ARBA" id="ARBA00022692"/>
    </source>
</evidence>
<comment type="caution">
    <text evidence="10">The sequence shown here is derived from an EMBL/GenBank/DDBJ whole genome shotgun (WGS) entry which is preliminary data.</text>
</comment>